<name>A0AAV7GB80_DENCH</name>
<evidence type="ECO:0000313" key="3">
    <source>
        <dbReference type="Proteomes" id="UP000775213"/>
    </source>
</evidence>
<feature type="compositionally biased region" description="Polar residues" evidence="1">
    <location>
        <begin position="1"/>
        <end position="22"/>
    </location>
</feature>
<dbReference type="Proteomes" id="UP000775213">
    <property type="component" value="Unassembled WGS sequence"/>
</dbReference>
<dbReference type="EMBL" id="JAGFBR010000016">
    <property type="protein sequence ID" value="KAH0453023.1"/>
    <property type="molecule type" value="Genomic_DNA"/>
</dbReference>
<feature type="compositionally biased region" description="Basic and acidic residues" evidence="1">
    <location>
        <begin position="40"/>
        <end position="49"/>
    </location>
</feature>
<protein>
    <submittedName>
        <fullName evidence="2">Uncharacterized protein</fullName>
    </submittedName>
</protein>
<feature type="region of interest" description="Disordered" evidence="1">
    <location>
        <begin position="1"/>
        <end position="58"/>
    </location>
</feature>
<reference evidence="2 3" key="1">
    <citation type="journal article" date="2021" name="Hortic Res">
        <title>Chromosome-scale assembly of the Dendrobium chrysotoxum genome enhances the understanding of orchid evolution.</title>
        <authorList>
            <person name="Zhang Y."/>
            <person name="Zhang G.Q."/>
            <person name="Zhang D."/>
            <person name="Liu X.D."/>
            <person name="Xu X.Y."/>
            <person name="Sun W.H."/>
            <person name="Yu X."/>
            <person name="Zhu X."/>
            <person name="Wang Z.W."/>
            <person name="Zhao X."/>
            <person name="Zhong W.Y."/>
            <person name="Chen H."/>
            <person name="Yin W.L."/>
            <person name="Huang T."/>
            <person name="Niu S.C."/>
            <person name="Liu Z.J."/>
        </authorList>
    </citation>
    <scope>NUCLEOTIDE SEQUENCE [LARGE SCALE GENOMIC DNA]</scope>
    <source>
        <strain evidence="2">Lindl</strain>
    </source>
</reference>
<accession>A0AAV7GB80</accession>
<sequence length="75" mass="8471">MASLSMPSDLSLGQGNFRGTQVRSKKKKKKKKKKKRREGGKKLLLDHRRSSARLPRDAGILPDFQVTSEFCPTSK</sequence>
<gene>
    <name evidence="2" type="ORF">IEQ34_017347</name>
</gene>
<keyword evidence="3" id="KW-1185">Reference proteome</keyword>
<comment type="caution">
    <text evidence="2">The sequence shown here is derived from an EMBL/GenBank/DDBJ whole genome shotgun (WGS) entry which is preliminary data.</text>
</comment>
<dbReference type="AlphaFoldDB" id="A0AAV7GB80"/>
<evidence type="ECO:0000256" key="1">
    <source>
        <dbReference type="SAM" id="MobiDB-lite"/>
    </source>
</evidence>
<evidence type="ECO:0000313" key="2">
    <source>
        <dbReference type="EMBL" id="KAH0453023.1"/>
    </source>
</evidence>
<proteinExistence type="predicted"/>
<organism evidence="2 3">
    <name type="scientific">Dendrobium chrysotoxum</name>
    <name type="common">Orchid</name>
    <dbReference type="NCBI Taxonomy" id="161865"/>
    <lineage>
        <taxon>Eukaryota</taxon>
        <taxon>Viridiplantae</taxon>
        <taxon>Streptophyta</taxon>
        <taxon>Embryophyta</taxon>
        <taxon>Tracheophyta</taxon>
        <taxon>Spermatophyta</taxon>
        <taxon>Magnoliopsida</taxon>
        <taxon>Liliopsida</taxon>
        <taxon>Asparagales</taxon>
        <taxon>Orchidaceae</taxon>
        <taxon>Epidendroideae</taxon>
        <taxon>Malaxideae</taxon>
        <taxon>Dendrobiinae</taxon>
        <taxon>Dendrobium</taxon>
    </lineage>
</organism>
<feature type="compositionally biased region" description="Basic residues" evidence="1">
    <location>
        <begin position="23"/>
        <end position="39"/>
    </location>
</feature>